<dbReference type="InterPro" id="IPR001367">
    <property type="entry name" value="Fe_dep_repressor"/>
</dbReference>
<dbReference type="AlphaFoldDB" id="D3A997"/>
<dbReference type="Gene3D" id="1.10.60.10">
    <property type="entry name" value="Iron dependent repressor, metal binding and dimerisation domain"/>
    <property type="match status" value="1"/>
</dbReference>
<dbReference type="RefSeq" id="WP_006770731.1">
    <property type="nucleotide sequence ID" value="NZ_GG667607.1"/>
</dbReference>
<protein>
    <recommendedName>
        <fullName evidence="1">Iron dependent repressor metal binding and dimerisation domain-containing protein</fullName>
    </recommendedName>
</protein>
<dbReference type="EMBL" id="ACIO01000013">
    <property type="protein sequence ID" value="EFD01616.1"/>
    <property type="molecule type" value="Genomic_DNA"/>
</dbReference>
<dbReference type="HOGENOM" id="CLU_3080649_0_0_9"/>
<name>D3A997_9FIRM</name>
<evidence type="ECO:0000313" key="2">
    <source>
        <dbReference type="EMBL" id="EFD01616.1"/>
    </source>
</evidence>
<dbReference type="SUPFAM" id="SSF47979">
    <property type="entry name" value="Iron-dependent repressor protein, dimerization domain"/>
    <property type="match status" value="1"/>
</dbReference>
<evidence type="ECO:0000313" key="3">
    <source>
        <dbReference type="Proteomes" id="UP000004968"/>
    </source>
</evidence>
<organism evidence="2 3">
    <name type="scientific">Hungatella hathewayi DSM 13479</name>
    <dbReference type="NCBI Taxonomy" id="566550"/>
    <lineage>
        <taxon>Bacteria</taxon>
        <taxon>Bacillati</taxon>
        <taxon>Bacillota</taxon>
        <taxon>Clostridia</taxon>
        <taxon>Lachnospirales</taxon>
        <taxon>Lachnospiraceae</taxon>
        <taxon>Hungatella</taxon>
    </lineage>
</organism>
<dbReference type="Proteomes" id="UP000004968">
    <property type="component" value="Unassembled WGS sequence"/>
</dbReference>
<dbReference type="GO" id="GO:0046914">
    <property type="term" value="F:transition metal ion binding"/>
    <property type="evidence" value="ECO:0007669"/>
    <property type="project" value="InterPro"/>
</dbReference>
<reference evidence="2 3" key="1">
    <citation type="submission" date="2010-01" db="EMBL/GenBank/DDBJ databases">
        <authorList>
            <person name="Weinstock G."/>
            <person name="Sodergren E."/>
            <person name="Clifton S."/>
            <person name="Fulton L."/>
            <person name="Fulton B."/>
            <person name="Courtney L."/>
            <person name="Fronick C."/>
            <person name="Harrison M."/>
            <person name="Strong C."/>
            <person name="Farmer C."/>
            <person name="Delahaunty K."/>
            <person name="Markovic C."/>
            <person name="Hall O."/>
            <person name="Minx P."/>
            <person name="Tomlinson C."/>
            <person name="Mitreva M."/>
            <person name="Nelson J."/>
            <person name="Hou S."/>
            <person name="Wollam A."/>
            <person name="Pepin K.H."/>
            <person name="Johnson M."/>
            <person name="Bhonagiri V."/>
            <person name="Nash W.E."/>
            <person name="Warren W."/>
            <person name="Chinwalla A."/>
            <person name="Mardis E.R."/>
            <person name="Wilson R.K."/>
        </authorList>
    </citation>
    <scope>NUCLEOTIDE SEQUENCE [LARGE SCALE GENOMIC DNA]</scope>
    <source>
        <strain evidence="2 3">DSM 13479</strain>
    </source>
</reference>
<comment type="caution">
    <text evidence="2">The sequence shown here is derived from an EMBL/GenBank/DDBJ whole genome shotgun (WGS) entry which is preliminary data.</text>
</comment>
<accession>D3A997</accession>
<gene>
    <name evidence="2" type="ORF">CLOSTHATH_00167</name>
</gene>
<dbReference type="Pfam" id="PF02742">
    <property type="entry name" value="Fe_dep_repr_C"/>
    <property type="match status" value="1"/>
</dbReference>
<evidence type="ECO:0000259" key="1">
    <source>
        <dbReference type="Pfam" id="PF02742"/>
    </source>
</evidence>
<proteinExistence type="predicted"/>
<dbReference type="InterPro" id="IPR036421">
    <property type="entry name" value="Fe_dep_repressor_sf"/>
</dbReference>
<dbReference type="GeneID" id="97114161"/>
<feature type="domain" description="Iron dependent repressor metal binding and dimerisation" evidence="1">
    <location>
        <begin position="7"/>
        <end position="39"/>
    </location>
</feature>
<dbReference type="GO" id="GO:0046983">
    <property type="term" value="F:protein dimerization activity"/>
    <property type="evidence" value="ECO:0007669"/>
    <property type="project" value="InterPro"/>
</dbReference>
<sequence length="52" mass="5974">MEQLITAGVNPKTAEADACHMEHTISIEAFEKLRDYYSSQKEKQFARIATDR</sequence>